<gene>
    <name evidence="1" type="ORF">Cgig2_007163</name>
</gene>
<sequence>MAFHTQPYGLVACHNVGVSGNDRDMMSKAFLTVHRHFKMGKDSGEEVTIGQRGGVTHVGNPIHVTHNHGGIINRVAIHEAGSQSPGNWSRSRCGGRGGGGGSEGDAGSRLCSCAGEECCACEEGATADWVDAELSELWSETEGESGMVTVVLIASLHAHLEVPAAIR</sequence>
<proteinExistence type="predicted"/>
<evidence type="ECO:0000313" key="1">
    <source>
        <dbReference type="EMBL" id="KAJ8425026.1"/>
    </source>
</evidence>
<reference evidence="1" key="1">
    <citation type="submission" date="2022-04" db="EMBL/GenBank/DDBJ databases">
        <title>Carnegiea gigantea Genome sequencing and assembly v2.</title>
        <authorList>
            <person name="Copetti D."/>
            <person name="Sanderson M.J."/>
            <person name="Burquez A."/>
            <person name="Wojciechowski M.F."/>
        </authorList>
    </citation>
    <scope>NUCLEOTIDE SEQUENCE</scope>
    <source>
        <strain evidence="1">SGP5-SGP5p</strain>
        <tissue evidence="1">Aerial part</tissue>
    </source>
</reference>
<dbReference type="EMBL" id="JAKOGI010001557">
    <property type="protein sequence ID" value="KAJ8425026.1"/>
    <property type="molecule type" value="Genomic_DNA"/>
</dbReference>
<name>A0A9Q1GTD5_9CARY</name>
<organism evidence="1 2">
    <name type="scientific">Carnegiea gigantea</name>
    <dbReference type="NCBI Taxonomy" id="171969"/>
    <lineage>
        <taxon>Eukaryota</taxon>
        <taxon>Viridiplantae</taxon>
        <taxon>Streptophyta</taxon>
        <taxon>Embryophyta</taxon>
        <taxon>Tracheophyta</taxon>
        <taxon>Spermatophyta</taxon>
        <taxon>Magnoliopsida</taxon>
        <taxon>eudicotyledons</taxon>
        <taxon>Gunneridae</taxon>
        <taxon>Pentapetalae</taxon>
        <taxon>Caryophyllales</taxon>
        <taxon>Cactineae</taxon>
        <taxon>Cactaceae</taxon>
        <taxon>Cactoideae</taxon>
        <taxon>Echinocereeae</taxon>
        <taxon>Carnegiea</taxon>
    </lineage>
</organism>
<keyword evidence="2" id="KW-1185">Reference proteome</keyword>
<protein>
    <submittedName>
        <fullName evidence="1">Uncharacterized protein</fullName>
    </submittedName>
</protein>
<evidence type="ECO:0000313" key="2">
    <source>
        <dbReference type="Proteomes" id="UP001153076"/>
    </source>
</evidence>
<dbReference type="AlphaFoldDB" id="A0A9Q1GTD5"/>
<dbReference type="Proteomes" id="UP001153076">
    <property type="component" value="Unassembled WGS sequence"/>
</dbReference>
<accession>A0A9Q1GTD5</accession>
<comment type="caution">
    <text evidence="1">The sequence shown here is derived from an EMBL/GenBank/DDBJ whole genome shotgun (WGS) entry which is preliminary data.</text>
</comment>